<name>A0A9X3HK93_MEDGN</name>
<dbReference type="EMBL" id="JAPZED010000010">
    <property type="protein sequence ID" value="MCZ7694484.1"/>
    <property type="molecule type" value="Genomic_DNA"/>
</dbReference>
<feature type="coiled-coil region" evidence="1">
    <location>
        <begin position="133"/>
        <end position="160"/>
    </location>
</feature>
<protein>
    <submittedName>
        <fullName evidence="2">Uncharacterized protein</fullName>
    </submittedName>
</protein>
<gene>
    <name evidence="2" type="ORF">O8D18_10605</name>
</gene>
<dbReference type="RefSeq" id="WP_269762893.1">
    <property type="nucleotide sequence ID" value="NZ_JAPZEC010000011.1"/>
</dbReference>
<evidence type="ECO:0000313" key="2">
    <source>
        <dbReference type="EMBL" id="MCZ7694484.1"/>
    </source>
</evidence>
<feature type="coiled-coil region" evidence="1">
    <location>
        <begin position="8"/>
        <end position="67"/>
    </location>
</feature>
<accession>A0A9X3HK93</accession>
<evidence type="ECO:0000256" key="1">
    <source>
        <dbReference type="SAM" id="Coils"/>
    </source>
</evidence>
<dbReference type="Proteomes" id="UP001148455">
    <property type="component" value="Unassembled WGS sequence"/>
</dbReference>
<reference evidence="2" key="1">
    <citation type="submission" date="2022-12" db="EMBL/GenBank/DDBJ databases">
        <title>Genome of R. gnavus strain RSHDN_123.</title>
        <authorList>
            <person name="Abdugheni R."/>
        </authorList>
    </citation>
    <scope>NUCLEOTIDE SEQUENCE</scope>
    <source>
        <strain evidence="2">RSHDN_123</strain>
    </source>
</reference>
<organism evidence="2 3">
    <name type="scientific">Mediterraneibacter gnavus</name>
    <name type="common">Ruminococcus gnavus</name>
    <dbReference type="NCBI Taxonomy" id="33038"/>
    <lineage>
        <taxon>Bacteria</taxon>
        <taxon>Bacillati</taxon>
        <taxon>Bacillota</taxon>
        <taxon>Clostridia</taxon>
        <taxon>Lachnospirales</taxon>
        <taxon>Lachnospiraceae</taxon>
        <taxon>Mediterraneibacter</taxon>
    </lineage>
</organism>
<dbReference type="AlphaFoldDB" id="A0A9X3HK93"/>
<comment type="caution">
    <text evidence="2">The sequence shown here is derived from an EMBL/GenBank/DDBJ whole genome shotgun (WGS) entry which is preliminary data.</text>
</comment>
<keyword evidence="1" id="KW-0175">Coiled coil</keyword>
<proteinExistence type="predicted"/>
<sequence>MRIEQYKVDELARLMKEVQEKAVETHEQLADNMRVFECQQADFEQEKANLQTQMKALVEERNAVKKMRADADGMLQKSYKVADICRSVLQQENMMEDDFLDFLDRESQRRNKPVRQTFENLYKKFDMERRAKLSPYANELDELSENREKARRARELQQMQEMLSMHDTEPREMPISPFF</sequence>
<evidence type="ECO:0000313" key="3">
    <source>
        <dbReference type="Proteomes" id="UP001148455"/>
    </source>
</evidence>